<feature type="transmembrane region" description="Helical" evidence="8">
    <location>
        <begin position="459"/>
        <end position="477"/>
    </location>
</feature>
<dbReference type="PANTHER" id="PTHR23502">
    <property type="entry name" value="MAJOR FACILITATOR SUPERFAMILY"/>
    <property type="match status" value="1"/>
</dbReference>
<feature type="transmembrane region" description="Helical" evidence="8">
    <location>
        <begin position="422"/>
        <end position="447"/>
    </location>
</feature>
<protein>
    <recommendedName>
        <fullName evidence="9">Major facilitator superfamily (MFS) profile domain-containing protein</fullName>
    </recommendedName>
</protein>
<dbReference type="Gene3D" id="1.20.1250.20">
    <property type="entry name" value="MFS general substrate transporter like domains"/>
    <property type="match status" value="1"/>
</dbReference>
<dbReference type="Proteomes" id="UP000308199">
    <property type="component" value="Unassembled WGS sequence"/>
</dbReference>
<evidence type="ECO:0000313" key="10">
    <source>
        <dbReference type="EMBL" id="THH09616.1"/>
    </source>
</evidence>
<evidence type="ECO:0000256" key="4">
    <source>
        <dbReference type="ARBA" id="ARBA00022989"/>
    </source>
</evidence>
<evidence type="ECO:0000256" key="1">
    <source>
        <dbReference type="ARBA" id="ARBA00004141"/>
    </source>
</evidence>
<evidence type="ECO:0000256" key="8">
    <source>
        <dbReference type="SAM" id="Phobius"/>
    </source>
</evidence>
<reference evidence="10 11" key="1">
    <citation type="submission" date="2019-02" db="EMBL/GenBank/DDBJ databases">
        <title>Genome sequencing of the rare red list fungi Phellinidium pouzarii.</title>
        <authorList>
            <person name="Buettner E."/>
            <person name="Kellner H."/>
        </authorList>
    </citation>
    <scope>NUCLEOTIDE SEQUENCE [LARGE SCALE GENOMIC DNA]</scope>
    <source>
        <strain evidence="10 11">DSM 108285</strain>
    </source>
</reference>
<feature type="domain" description="Major facilitator superfamily (MFS) profile" evidence="9">
    <location>
        <begin position="56"/>
        <end position="508"/>
    </location>
</feature>
<feature type="transmembrane region" description="Helical" evidence="8">
    <location>
        <begin position="483"/>
        <end position="504"/>
    </location>
</feature>
<dbReference type="PROSITE" id="PS50850">
    <property type="entry name" value="MFS"/>
    <property type="match status" value="1"/>
</dbReference>
<feature type="transmembrane region" description="Helical" evidence="8">
    <location>
        <begin position="182"/>
        <end position="201"/>
    </location>
</feature>
<name>A0A4S4LCT5_9AGAM</name>
<dbReference type="GO" id="GO:0015137">
    <property type="term" value="F:citrate transmembrane transporter activity"/>
    <property type="evidence" value="ECO:0007669"/>
    <property type="project" value="UniProtKB-ARBA"/>
</dbReference>
<dbReference type="InterPro" id="IPR011701">
    <property type="entry name" value="MFS"/>
</dbReference>
<gene>
    <name evidence="10" type="ORF">EW145_g1904</name>
</gene>
<feature type="transmembrane region" description="Helical" evidence="8">
    <location>
        <begin position="53"/>
        <end position="75"/>
    </location>
</feature>
<keyword evidence="5 8" id="KW-0472">Membrane</keyword>
<evidence type="ECO:0000256" key="5">
    <source>
        <dbReference type="ARBA" id="ARBA00023136"/>
    </source>
</evidence>
<dbReference type="AlphaFoldDB" id="A0A4S4LCT5"/>
<evidence type="ECO:0000256" key="6">
    <source>
        <dbReference type="ARBA" id="ARBA00023180"/>
    </source>
</evidence>
<proteinExistence type="predicted"/>
<dbReference type="GO" id="GO:0140115">
    <property type="term" value="P:export across plasma membrane"/>
    <property type="evidence" value="ECO:0007669"/>
    <property type="project" value="UniProtKB-ARBA"/>
</dbReference>
<dbReference type="SUPFAM" id="SSF103473">
    <property type="entry name" value="MFS general substrate transporter"/>
    <property type="match status" value="1"/>
</dbReference>
<dbReference type="Pfam" id="PF07690">
    <property type="entry name" value="MFS_1"/>
    <property type="match status" value="1"/>
</dbReference>
<keyword evidence="4 8" id="KW-1133">Transmembrane helix</keyword>
<feature type="transmembrane region" description="Helical" evidence="8">
    <location>
        <begin position="287"/>
        <end position="308"/>
    </location>
</feature>
<feature type="transmembrane region" description="Helical" evidence="8">
    <location>
        <begin position="145"/>
        <end position="170"/>
    </location>
</feature>
<dbReference type="InterPro" id="IPR036259">
    <property type="entry name" value="MFS_trans_sf"/>
</dbReference>
<keyword evidence="2" id="KW-0813">Transport</keyword>
<dbReference type="InterPro" id="IPR020846">
    <property type="entry name" value="MFS_dom"/>
</dbReference>
<evidence type="ECO:0000313" key="11">
    <source>
        <dbReference type="Proteomes" id="UP000308199"/>
    </source>
</evidence>
<evidence type="ECO:0000256" key="7">
    <source>
        <dbReference type="SAM" id="MobiDB-lite"/>
    </source>
</evidence>
<comment type="caution">
    <text evidence="10">The sequence shown here is derived from an EMBL/GenBank/DDBJ whole genome shotgun (WGS) entry which is preliminary data.</text>
</comment>
<organism evidence="10 11">
    <name type="scientific">Phellinidium pouzarii</name>
    <dbReference type="NCBI Taxonomy" id="167371"/>
    <lineage>
        <taxon>Eukaryota</taxon>
        <taxon>Fungi</taxon>
        <taxon>Dikarya</taxon>
        <taxon>Basidiomycota</taxon>
        <taxon>Agaricomycotina</taxon>
        <taxon>Agaricomycetes</taxon>
        <taxon>Hymenochaetales</taxon>
        <taxon>Hymenochaetaceae</taxon>
        <taxon>Phellinidium</taxon>
    </lineage>
</organism>
<sequence>MSKVDTAATPSTGERPADCSESTDGHGAGPSTAAANLVRPPPPPYSAFLPWEIWTIVGMVGLAGLFSPLTANIYFPAIPTIADAFHESVESINLTVTVYMIIQGLSPSIWGSVADRKGRRVVFIICLLILLLCCVGLALTPTSDYWLLILLRCIQAAGSASTIAISAGVIADIIPAEERGGYIGISNIGPMIGPCLGPVIGGLLADKLGWRSIFWFLAISTGVVMIFMLLFFPETLRSQVGNGLIPAPKWNRPLIPIIGRSSLGVHQERPPPRPLPNPFKLFTAPDLMALLFSTAIIYSAFYAVTATVSSLFSEHYPFLSETEIGLCYLSIGGGGAFATVLTGKLLDWQYMRVKTKFENTRKADLEKHSGSLDDEYSTSTHDDFPIEEATLQTQYIWILIFSGSCIGYGWCVQSGTSIAGPLVLHFILGYTMVSVMTNTQTLIVDLFPTQGSSVTAANNLVRCLMGAVAVSIINIITNAIGAGWTYTLCGLICLLTLPLVTLVLKKGPTWRKRRTERIRQAHS</sequence>
<feature type="region of interest" description="Disordered" evidence="7">
    <location>
        <begin position="1"/>
        <end position="38"/>
    </location>
</feature>
<feature type="transmembrane region" description="Helical" evidence="8">
    <location>
        <begin position="121"/>
        <end position="139"/>
    </location>
</feature>
<comment type="subcellular location">
    <subcellularLocation>
        <location evidence="1">Membrane</location>
        <topology evidence="1">Multi-pass membrane protein</topology>
    </subcellularLocation>
</comment>
<keyword evidence="11" id="KW-1185">Reference proteome</keyword>
<evidence type="ECO:0000256" key="3">
    <source>
        <dbReference type="ARBA" id="ARBA00022692"/>
    </source>
</evidence>
<dbReference type="FunFam" id="1.20.1250.20:FF:000172">
    <property type="entry name" value="MFS multidrug resistance transporter"/>
    <property type="match status" value="1"/>
</dbReference>
<feature type="transmembrane region" description="Helical" evidence="8">
    <location>
        <begin position="213"/>
        <end position="232"/>
    </location>
</feature>
<keyword evidence="3 8" id="KW-0812">Transmembrane</keyword>
<dbReference type="PANTHER" id="PTHR23502:SF51">
    <property type="entry name" value="QUINIDINE RESISTANCE PROTEIN 1-RELATED"/>
    <property type="match status" value="1"/>
</dbReference>
<feature type="transmembrane region" description="Helical" evidence="8">
    <location>
        <begin position="328"/>
        <end position="346"/>
    </location>
</feature>
<dbReference type="OrthoDB" id="440553at2759"/>
<evidence type="ECO:0000259" key="9">
    <source>
        <dbReference type="PROSITE" id="PS50850"/>
    </source>
</evidence>
<evidence type="ECO:0000256" key="2">
    <source>
        <dbReference type="ARBA" id="ARBA00022448"/>
    </source>
</evidence>
<keyword evidence="6" id="KW-0325">Glycoprotein</keyword>
<feature type="transmembrane region" description="Helical" evidence="8">
    <location>
        <begin position="395"/>
        <end position="416"/>
    </location>
</feature>
<dbReference type="GO" id="GO:0005886">
    <property type="term" value="C:plasma membrane"/>
    <property type="evidence" value="ECO:0007669"/>
    <property type="project" value="TreeGrafter"/>
</dbReference>
<accession>A0A4S4LCT5</accession>
<dbReference type="EMBL" id="SGPK01000058">
    <property type="protein sequence ID" value="THH09616.1"/>
    <property type="molecule type" value="Genomic_DNA"/>
</dbReference>
<dbReference type="FunFam" id="1.20.1720.10:FF:000009">
    <property type="entry name" value="MFS multidrug transporter"/>
    <property type="match status" value="1"/>
</dbReference>